<accession>A0ABD5QG51</accession>
<dbReference type="RefSeq" id="WP_224826961.1">
    <property type="nucleotide sequence ID" value="NZ_JAIVEF010000001.1"/>
</dbReference>
<evidence type="ECO:0000313" key="4">
    <source>
        <dbReference type="Proteomes" id="UP001595925"/>
    </source>
</evidence>
<dbReference type="InterPro" id="IPR055768">
    <property type="entry name" value="DUF7344"/>
</dbReference>
<dbReference type="EMBL" id="JBHSJG010000036">
    <property type="protein sequence ID" value="MFC4988012.1"/>
    <property type="molecule type" value="Genomic_DNA"/>
</dbReference>
<dbReference type="Pfam" id="PF24035">
    <property type="entry name" value="DUF7344"/>
    <property type="match status" value="1"/>
</dbReference>
<keyword evidence="4" id="KW-1185">Reference proteome</keyword>
<dbReference type="AlphaFoldDB" id="A0ABD5QG51"/>
<evidence type="ECO:0000256" key="1">
    <source>
        <dbReference type="SAM" id="Phobius"/>
    </source>
</evidence>
<dbReference type="Gene3D" id="1.10.10.10">
    <property type="entry name" value="Winged helix-like DNA-binding domain superfamily/Winged helix DNA-binding domain"/>
    <property type="match status" value="1"/>
</dbReference>
<proteinExistence type="predicted"/>
<dbReference type="Proteomes" id="UP001595925">
    <property type="component" value="Unassembled WGS sequence"/>
</dbReference>
<comment type="caution">
    <text evidence="3">The sequence shown here is derived from an EMBL/GenBank/DDBJ whole genome shotgun (WGS) entry which is preliminary data.</text>
</comment>
<sequence length="176" mass="19780">MQLRTTSLTEDEIHRLLGNSRRIEALRQLGESGGTTSLRELSERLAVQESGESPPPTRLRESVYNSLHQTHLPRLEEVGVVEYDREQRLVRLCKHAREVDLYMEVLTCVGLTWSEIYRGLGVGSLVVVLGSLLEAPGIAAVDALLWTSLALGLFAALSGYQLWTNRTLLWRGLRDR</sequence>
<evidence type="ECO:0000259" key="2">
    <source>
        <dbReference type="Pfam" id="PF24035"/>
    </source>
</evidence>
<gene>
    <name evidence="3" type="ORF">ACFPFO_09655</name>
</gene>
<name>A0ABD5QG51_9EURY</name>
<keyword evidence="1" id="KW-1133">Transmembrane helix</keyword>
<feature type="domain" description="DUF7344" evidence="2">
    <location>
        <begin position="14"/>
        <end position="91"/>
    </location>
</feature>
<reference evidence="3 4" key="1">
    <citation type="journal article" date="2019" name="Int. J. Syst. Evol. Microbiol.">
        <title>The Global Catalogue of Microorganisms (GCM) 10K type strain sequencing project: providing services to taxonomists for standard genome sequencing and annotation.</title>
        <authorList>
            <consortium name="The Broad Institute Genomics Platform"/>
            <consortium name="The Broad Institute Genome Sequencing Center for Infectious Disease"/>
            <person name="Wu L."/>
            <person name="Ma J."/>
        </authorList>
    </citation>
    <scope>NUCLEOTIDE SEQUENCE [LARGE SCALE GENOMIC DNA]</scope>
    <source>
        <strain evidence="3 4">CGMCC 1.15824</strain>
    </source>
</reference>
<organism evidence="3 4">
    <name type="scientific">Saliphagus infecundisoli</name>
    <dbReference type="NCBI Taxonomy" id="1849069"/>
    <lineage>
        <taxon>Archaea</taxon>
        <taxon>Methanobacteriati</taxon>
        <taxon>Methanobacteriota</taxon>
        <taxon>Stenosarchaea group</taxon>
        <taxon>Halobacteria</taxon>
        <taxon>Halobacteriales</taxon>
        <taxon>Natrialbaceae</taxon>
        <taxon>Saliphagus</taxon>
    </lineage>
</organism>
<dbReference type="InterPro" id="IPR036388">
    <property type="entry name" value="WH-like_DNA-bd_sf"/>
</dbReference>
<feature type="transmembrane region" description="Helical" evidence="1">
    <location>
        <begin position="120"/>
        <end position="138"/>
    </location>
</feature>
<protein>
    <recommendedName>
        <fullName evidence="2">DUF7344 domain-containing protein</fullName>
    </recommendedName>
</protein>
<feature type="transmembrane region" description="Helical" evidence="1">
    <location>
        <begin position="144"/>
        <end position="163"/>
    </location>
</feature>
<evidence type="ECO:0000313" key="3">
    <source>
        <dbReference type="EMBL" id="MFC4988012.1"/>
    </source>
</evidence>
<keyword evidence="1" id="KW-0812">Transmembrane</keyword>
<keyword evidence="1" id="KW-0472">Membrane</keyword>